<accession>A0AA37GGY6</accession>
<keyword evidence="2" id="KW-1185">Reference proteome</keyword>
<dbReference type="AlphaFoldDB" id="A0AA37GGY6"/>
<reference evidence="1 2" key="1">
    <citation type="submission" date="2021-07" db="EMBL/GenBank/DDBJ databases">
        <title>Genome data of Colletotrichum spaethianum.</title>
        <authorList>
            <person name="Utami Y.D."/>
            <person name="Hiruma K."/>
        </authorList>
    </citation>
    <scope>NUCLEOTIDE SEQUENCE [LARGE SCALE GENOMIC DNA]</scope>
    <source>
        <strain evidence="1 2">MAFF 242679</strain>
    </source>
</reference>
<gene>
    <name evidence="1" type="ORF">ColLi_03335</name>
</gene>
<organism evidence="1 2">
    <name type="scientific">Colletotrichum liriopes</name>
    <dbReference type="NCBI Taxonomy" id="708192"/>
    <lineage>
        <taxon>Eukaryota</taxon>
        <taxon>Fungi</taxon>
        <taxon>Dikarya</taxon>
        <taxon>Ascomycota</taxon>
        <taxon>Pezizomycotina</taxon>
        <taxon>Sordariomycetes</taxon>
        <taxon>Hypocreomycetidae</taxon>
        <taxon>Glomerellales</taxon>
        <taxon>Glomerellaceae</taxon>
        <taxon>Colletotrichum</taxon>
        <taxon>Colletotrichum spaethianum species complex</taxon>
    </lineage>
</organism>
<comment type="caution">
    <text evidence="1">The sequence shown here is derived from an EMBL/GenBank/DDBJ whole genome shotgun (WGS) entry which is preliminary data.</text>
</comment>
<evidence type="ECO:0000313" key="1">
    <source>
        <dbReference type="EMBL" id="GJC80497.1"/>
    </source>
</evidence>
<dbReference type="EMBL" id="BPPX01000005">
    <property type="protein sequence ID" value="GJC80497.1"/>
    <property type="molecule type" value="Genomic_DNA"/>
</dbReference>
<sequence>MLNVIRGVVAFPKGLVAKRLALKRKLGAAAIGISNFGQKNGTRSDSLLVFPFDIRLAGGINYAIPVRVGTYIGF</sequence>
<dbReference type="Proteomes" id="UP001055172">
    <property type="component" value="Unassembled WGS sequence"/>
</dbReference>
<evidence type="ECO:0000313" key="2">
    <source>
        <dbReference type="Proteomes" id="UP001055172"/>
    </source>
</evidence>
<proteinExistence type="predicted"/>
<protein>
    <submittedName>
        <fullName evidence="1">Uncharacterized protein</fullName>
    </submittedName>
</protein>
<name>A0AA37GGY6_9PEZI</name>